<feature type="domain" description="ChlI/MoxR AAA lid" evidence="2">
    <location>
        <begin position="233"/>
        <end position="294"/>
    </location>
</feature>
<evidence type="ECO:0000313" key="3">
    <source>
        <dbReference type="EMBL" id="MDO7907414.1"/>
    </source>
</evidence>
<name>A0ABT9CDR6_9BACL</name>
<dbReference type="CDD" id="cd00009">
    <property type="entry name" value="AAA"/>
    <property type="match status" value="1"/>
</dbReference>
<evidence type="ECO:0000259" key="1">
    <source>
        <dbReference type="Pfam" id="PF07726"/>
    </source>
</evidence>
<dbReference type="EMBL" id="JAUQTB010000007">
    <property type="protein sequence ID" value="MDO7907414.1"/>
    <property type="molecule type" value="Genomic_DNA"/>
</dbReference>
<dbReference type="Pfam" id="PF07726">
    <property type="entry name" value="AAA_3"/>
    <property type="match status" value="1"/>
</dbReference>
<dbReference type="PANTHER" id="PTHR42759">
    <property type="entry name" value="MOXR FAMILY PROTEIN"/>
    <property type="match status" value="1"/>
</dbReference>
<dbReference type="PIRSF" id="PIRSF002849">
    <property type="entry name" value="AAA_ATPase_chaperone_MoxR_prd"/>
    <property type="match status" value="1"/>
</dbReference>
<dbReference type="PANTHER" id="PTHR42759:SF5">
    <property type="entry name" value="METHANOL DEHYDROGENASE REGULATOR"/>
    <property type="match status" value="1"/>
</dbReference>
<organism evidence="3 4">
    <name type="scientific">Paenibacillus lacisoli</name>
    <dbReference type="NCBI Taxonomy" id="3064525"/>
    <lineage>
        <taxon>Bacteria</taxon>
        <taxon>Bacillati</taxon>
        <taxon>Bacillota</taxon>
        <taxon>Bacilli</taxon>
        <taxon>Bacillales</taxon>
        <taxon>Paenibacillaceae</taxon>
        <taxon>Paenibacillus</taxon>
    </lineage>
</organism>
<reference evidence="3 4" key="1">
    <citation type="submission" date="2023-07" db="EMBL/GenBank/DDBJ databases">
        <title>Paenibacillus sp. JX-17 nov. isolated from soil.</title>
        <authorList>
            <person name="Wan Y."/>
            <person name="Liu B."/>
        </authorList>
    </citation>
    <scope>NUCLEOTIDE SEQUENCE [LARGE SCALE GENOMIC DNA]</scope>
    <source>
        <strain evidence="3 4">JX-17</strain>
    </source>
</reference>
<dbReference type="SUPFAM" id="SSF52540">
    <property type="entry name" value="P-loop containing nucleoside triphosphate hydrolases"/>
    <property type="match status" value="1"/>
</dbReference>
<comment type="caution">
    <text evidence="3">The sequence shown here is derived from an EMBL/GenBank/DDBJ whole genome shotgun (WGS) entry which is preliminary data.</text>
</comment>
<keyword evidence="4" id="KW-1185">Reference proteome</keyword>
<dbReference type="Pfam" id="PF17863">
    <property type="entry name" value="AAA_lid_2"/>
    <property type="match status" value="1"/>
</dbReference>
<evidence type="ECO:0000313" key="4">
    <source>
        <dbReference type="Proteomes" id="UP001240171"/>
    </source>
</evidence>
<dbReference type="InterPro" id="IPR011703">
    <property type="entry name" value="ATPase_AAA-3"/>
</dbReference>
<dbReference type="InterPro" id="IPR027417">
    <property type="entry name" value="P-loop_NTPase"/>
</dbReference>
<feature type="domain" description="ATPase AAA-3" evidence="1">
    <location>
        <begin position="40"/>
        <end position="170"/>
    </location>
</feature>
<gene>
    <name evidence="3" type="ORF">Q5741_13465</name>
</gene>
<evidence type="ECO:0000259" key="2">
    <source>
        <dbReference type="Pfam" id="PF17863"/>
    </source>
</evidence>
<sequence>MKQSGIQTLAAQIQEQVGEIIVGKDDQIELMLTAVIASGHILLEDVPGTGKTLLAKTLASSMDCTFQRIQFTPDLLPSDLTGVNFYDQKAGDFTFRPGPLFANVVLADEINRATPRTQSSLLECMEEHQISVDGVTHSLQPPFIVLATQNPVDNQGTFPLPEAQMDRFMLKLNMGYPTADEAVKILKRTINGQVSSALQPVVSREAVLEARQLYQEVIVHDDLLRYIIALAEETRQHADVSLGVSPRGTQALLRAVQARAAIHGRAYALPDDVQKLAVPVLAHRLVLHSRHQQASGGGAGLIHAILEKLAVPAEEELEGSIR</sequence>
<dbReference type="Gene3D" id="3.40.50.300">
    <property type="entry name" value="P-loop containing nucleotide triphosphate hydrolases"/>
    <property type="match status" value="1"/>
</dbReference>
<protein>
    <submittedName>
        <fullName evidence="3">MoxR family ATPase</fullName>
    </submittedName>
</protein>
<dbReference type="InterPro" id="IPR050764">
    <property type="entry name" value="CbbQ/NirQ/NorQ/GpvN"/>
</dbReference>
<accession>A0ABT9CDR6</accession>
<dbReference type="Proteomes" id="UP001240171">
    <property type="component" value="Unassembled WGS sequence"/>
</dbReference>
<proteinExistence type="predicted"/>
<dbReference type="Gene3D" id="1.10.8.80">
    <property type="entry name" value="Magnesium chelatase subunit I, C-Terminal domain"/>
    <property type="match status" value="1"/>
</dbReference>
<dbReference type="InterPro" id="IPR041628">
    <property type="entry name" value="ChlI/MoxR_AAA_lid"/>
</dbReference>
<dbReference type="RefSeq" id="WP_305024622.1">
    <property type="nucleotide sequence ID" value="NZ_JAUQTB010000007.1"/>
</dbReference>